<organism evidence="1 2">
    <name type="scientific">Hymenobacter defluvii</name>
    <dbReference type="NCBI Taxonomy" id="2054411"/>
    <lineage>
        <taxon>Bacteria</taxon>
        <taxon>Pseudomonadati</taxon>
        <taxon>Bacteroidota</taxon>
        <taxon>Cytophagia</taxon>
        <taxon>Cytophagales</taxon>
        <taxon>Hymenobacteraceae</taxon>
        <taxon>Hymenobacter</taxon>
    </lineage>
</organism>
<gene>
    <name evidence="1" type="ORF">J4D97_15925</name>
</gene>
<comment type="caution">
    <text evidence="1">The sequence shown here is derived from an EMBL/GenBank/DDBJ whole genome shotgun (WGS) entry which is preliminary data.</text>
</comment>
<keyword evidence="2" id="KW-1185">Reference proteome</keyword>
<accession>A0ABS3TER0</accession>
<protein>
    <recommendedName>
        <fullName evidence="3">DUF3822 family protein</fullName>
    </recommendedName>
</protein>
<dbReference type="EMBL" id="JAGETX010000009">
    <property type="protein sequence ID" value="MBO3272146.1"/>
    <property type="molecule type" value="Genomic_DNA"/>
</dbReference>
<proteinExistence type="predicted"/>
<name>A0ABS3TER0_9BACT</name>
<sequence length="237" mass="27399">MPDNLIIEQGTDQVLTWQRPYVIGLQLSEGERVRLPNMVRRQIHNNGLYTVSKLGEGPFRFLNVEYTRDQFIALQAQLRPDCIGVTYPTSEDNEVSFHEAGDAYGEWTELFHPKIELLLSTRVGDVHIKLYRVFAKGIIQHHHYQLQTYGTITHAMIQPEVGRLFVGFQEHGPEYIYDSPEVYPTILGNWLIHQLRDVLTPTEQAVLSLSYPAQTQEKAAPAFVSWWQRFFRCPTLS</sequence>
<dbReference type="RefSeq" id="WP_208308414.1">
    <property type="nucleotide sequence ID" value="NZ_JAGETX010000009.1"/>
</dbReference>
<dbReference type="Proteomes" id="UP000670527">
    <property type="component" value="Unassembled WGS sequence"/>
</dbReference>
<evidence type="ECO:0000313" key="1">
    <source>
        <dbReference type="EMBL" id="MBO3272146.1"/>
    </source>
</evidence>
<reference evidence="1 2" key="1">
    <citation type="submission" date="2021-03" db="EMBL/GenBank/DDBJ databases">
        <authorList>
            <person name="Kim M.K."/>
        </authorList>
    </citation>
    <scope>NUCLEOTIDE SEQUENCE [LARGE SCALE GENOMIC DNA]</scope>
    <source>
        <strain evidence="1 2">BT507</strain>
    </source>
</reference>
<evidence type="ECO:0008006" key="3">
    <source>
        <dbReference type="Google" id="ProtNLM"/>
    </source>
</evidence>
<evidence type="ECO:0000313" key="2">
    <source>
        <dbReference type="Proteomes" id="UP000670527"/>
    </source>
</evidence>